<reference evidence="11 12" key="1">
    <citation type="submission" date="2014-04" db="EMBL/GenBank/DDBJ databases">
        <authorList>
            <consortium name="DOE Joint Genome Institute"/>
            <person name="Kuo A."/>
            <person name="Kohler A."/>
            <person name="Nagy L.G."/>
            <person name="Floudas D."/>
            <person name="Copeland A."/>
            <person name="Barry K.W."/>
            <person name="Cichocki N."/>
            <person name="Veneault-Fourrey C."/>
            <person name="LaButti K."/>
            <person name="Lindquist E.A."/>
            <person name="Lipzen A."/>
            <person name="Lundell T."/>
            <person name="Morin E."/>
            <person name="Murat C."/>
            <person name="Sun H."/>
            <person name="Tunlid A."/>
            <person name="Henrissat B."/>
            <person name="Grigoriev I.V."/>
            <person name="Hibbett D.S."/>
            <person name="Martin F."/>
            <person name="Nordberg H.P."/>
            <person name="Cantor M.N."/>
            <person name="Hua S.X."/>
        </authorList>
    </citation>
    <scope>NUCLEOTIDE SEQUENCE [LARGE SCALE GENOMIC DNA]</scope>
    <source>
        <strain evidence="11 12">LaAM-08-1</strain>
    </source>
</reference>
<dbReference type="InterPro" id="IPR013860">
    <property type="entry name" value="AreA_GATA"/>
</dbReference>
<keyword evidence="3 8" id="KW-0863">Zinc-finger</keyword>
<dbReference type="GO" id="GO:0005634">
    <property type="term" value="C:nucleus"/>
    <property type="evidence" value="ECO:0007669"/>
    <property type="project" value="UniProtKB-SubCell"/>
</dbReference>
<accession>A0A0C9Y643</accession>
<feature type="region of interest" description="Disordered" evidence="9">
    <location>
        <begin position="710"/>
        <end position="735"/>
    </location>
</feature>
<dbReference type="Pfam" id="PF00320">
    <property type="entry name" value="GATA"/>
    <property type="match status" value="1"/>
</dbReference>
<keyword evidence="6" id="KW-0804">Transcription</keyword>
<dbReference type="OrthoDB" id="515401at2759"/>
<dbReference type="InterPro" id="IPR039355">
    <property type="entry name" value="Transcription_factor_GATA"/>
</dbReference>
<evidence type="ECO:0000256" key="3">
    <source>
        <dbReference type="ARBA" id="ARBA00022771"/>
    </source>
</evidence>
<feature type="compositionally biased region" description="Basic and acidic residues" evidence="9">
    <location>
        <begin position="358"/>
        <end position="369"/>
    </location>
</feature>
<feature type="compositionally biased region" description="Basic and acidic residues" evidence="9">
    <location>
        <begin position="83"/>
        <end position="95"/>
    </location>
</feature>
<feature type="compositionally biased region" description="Low complexity" evidence="9">
    <location>
        <begin position="903"/>
        <end position="916"/>
    </location>
</feature>
<feature type="compositionally biased region" description="Basic and acidic residues" evidence="9">
    <location>
        <begin position="438"/>
        <end position="468"/>
    </location>
</feature>
<evidence type="ECO:0000256" key="8">
    <source>
        <dbReference type="PROSITE-ProRule" id="PRU00094"/>
    </source>
</evidence>
<dbReference type="Proteomes" id="UP000054477">
    <property type="component" value="Unassembled WGS sequence"/>
</dbReference>
<feature type="region of interest" description="Disordered" evidence="9">
    <location>
        <begin position="239"/>
        <end position="318"/>
    </location>
</feature>
<evidence type="ECO:0000256" key="5">
    <source>
        <dbReference type="ARBA" id="ARBA00023015"/>
    </source>
</evidence>
<dbReference type="InterPro" id="IPR013088">
    <property type="entry name" value="Znf_NHR/GATA"/>
</dbReference>
<sequence>MERPSSSVRAFESANLSRSWSPTSRPTLNTSSLPIHPPLSNPSDLSPHLSSIPPSSHSSPWSQEAALGPSHPHLNSHPSSRHVTPEHPRSFSDPDWSHIFSAPLNPTVFAALAANGVIGPVNGGQLSSPSSLPASSFHGHFPRTHALSVPTTQASPSSWSQPPTLYDHSLPYSAKPSLSRSNSNSLDFHHGGNRAPDLDTRRLPGRSQRARNGAPDSGSDLRLEITPNLGRYDFSKTNRALNKSPLHQNNPGFSYPGERPHPGLPPSLWMSPVSTSTTQFPGYDALNCPSAPALPGPRRSSHAQPSISPTSTTTDSKSTLFSDLFSDDLFGQQGLSLSPQATSPFTSPRVSGSPDLQHAPDPDIDPDRLAKEDPLATQVWRMYAKTKATLPHAQRMENITWRMMALALKKRKEDEESKSTEGPAKEEEALLHDQPLGRLREPPQVEHKPDNVGEPDERGRRIDKGKARVRVEGFDGTNQDSFEEEDVVPMDWRAMSRSRSRISMDWRPTSRSRSRPPESTSFDQHGLTNNPYDVGVPFPAMGSHSSQDNSNKARGMSMSIPIPGSSYHLNGRRSPTYGGVHPRTDLSVLYEGASDGTSALYENSSESRFPPGPVYHHPPSTYNSPTFGPSSLPTAGLHGLTKMSLSTPLFQRRSFPQHVRKTSFDHTVSKDGIHTELKGRHQLNGKPQLCDNLTGTKRRAETVHFDSLLRADPSNMDGTHSPLDRELARNESTSPFPSTSFNFSFPPYEGVFDVPTTASAAPLAQPTQYPSNLRPNLENTRYHSTRSSSSNMYQSSRSPPSAGEGLSAAAAAASAAMAEEYAHAANVEGSVHDYRQLMGFAYPNLDGSPMGQNLYTHVDPTQILSVGQGDLGGYAAFHASPSSDGLGNGVGSSSNASPESYNTSSASTPPSAEAPSNGQHGSRPLQRKYISLHQGAQDVQRKKSMPSPTLGEQKSSPSTPELGGTELQGGKLEEGDQTPTLCTNCQTTNTPLWRRDPEGQPLCNACGLFFKLHGVVRPLSLKTDVIKKRNRASGTPSSSSRKGVSALPKIASSTTRPRSQSNSIVGGLGRGGSSAGRGGQPPGTIVTLAMKRQRRTFGAQLSGADS</sequence>
<keyword evidence="2" id="KW-0479">Metal-binding</keyword>
<evidence type="ECO:0000256" key="4">
    <source>
        <dbReference type="ARBA" id="ARBA00022833"/>
    </source>
</evidence>
<protein>
    <submittedName>
        <fullName evidence="11">Unplaced genomic scaffold K443scaffold_44, whole genome shotgun sequence</fullName>
    </submittedName>
</protein>
<gene>
    <name evidence="11" type="ORF">K443DRAFT_95012</name>
</gene>
<dbReference type="GO" id="GO:0000981">
    <property type="term" value="F:DNA-binding transcription factor activity, RNA polymerase II-specific"/>
    <property type="evidence" value="ECO:0007669"/>
    <property type="project" value="TreeGrafter"/>
</dbReference>
<proteinExistence type="predicted"/>
<feature type="compositionally biased region" description="Polar residues" evidence="9">
    <location>
        <begin position="765"/>
        <end position="779"/>
    </location>
</feature>
<feature type="compositionally biased region" description="Low complexity" evidence="9">
    <location>
        <begin position="306"/>
        <end position="318"/>
    </location>
</feature>
<feature type="region of interest" description="Disordered" evidence="9">
    <location>
        <begin position="1028"/>
        <end position="1085"/>
    </location>
</feature>
<dbReference type="PROSITE" id="PS50114">
    <property type="entry name" value="GATA_ZN_FINGER_2"/>
    <property type="match status" value="1"/>
</dbReference>
<feature type="compositionally biased region" description="Low complexity" evidence="9">
    <location>
        <begin position="785"/>
        <end position="805"/>
    </location>
</feature>
<keyword evidence="4" id="KW-0862">Zinc</keyword>
<feature type="compositionally biased region" description="Low complexity" evidence="9">
    <location>
        <begin position="69"/>
        <end position="82"/>
    </location>
</feature>
<dbReference type="SMART" id="SM00401">
    <property type="entry name" value="ZnF_GATA"/>
    <property type="match status" value="1"/>
</dbReference>
<organism evidence="11 12">
    <name type="scientific">Laccaria amethystina LaAM-08-1</name>
    <dbReference type="NCBI Taxonomy" id="1095629"/>
    <lineage>
        <taxon>Eukaryota</taxon>
        <taxon>Fungi</taxon>
        <taxon>Dikarya</taxon>
        <taxon>Basidiomycota</taxon>
        <taxon>Agaricomycotina</taxon>
        <taxon>Agaricomycetes</taxon>
        <taxon>Agaricomycetidae</taxon>
        <taxon>Agaricales</taxon>
        <taxon>Agaricineae</taxon>
        <taxon>Hydnangiaceae</taxon>
        <taxon>Laccaria</taxon>
    </lineage>
</organism>
<feature type="region of interest" description="Disordered" evidence="9">
    <location>
        <begin position="170"/>
        <end position="224"/>
    </location>
</feature>
<feature type="compositionally biased region" description="Polar residues" evidence="9">
    <location>
        <begin position="1032"/>
        <end position="1042"/>
    </location>
</feature>
<feature type="compositionally biased region" description="Polar residues" evidence="9">
    <location>
        <begin position="522"/>
        <end position="531"/>
    </location>
</feature>
<feature type="region of interest" description="Disordered" evidence="9">
    <location>
        <begin position="332"/>
        <end position="369"/>
    </location>
</feature>
<comment type="subcellular location">
    <subcellularLocation>
        <location evidence="1">Nucleus</location>
    </subcellularLocation>
</comment>
<dbReference type="PROSITE" id="PS00344">
    <property type="entry name" value="GATA_ZN_FINGER_1"/>
    <property type="match status" value="1"/>
</dbReference>
<feature type="compositionally biased region" description="Polar residues" evidence="9">
    <location>
        <begin position="176"/>
        <end position="186"/>
    </location>
</feature>
<dbReference type="STRING" id="1095629.A0A0C9Y643"/>
<dbReference type="Pfam" id="PF08550">
    <property type="entry name" value="GATA_AreA"/>
    <property type="match status" value="1"/>
</dbReference>
<feature type="compositionally biased region" description="Low complexity" evidence="9">
    <location>
        <begin position="42"/>
        <end position="62"/>
    </location>
</feature>
<dbReference type="PRINTS" id="PR00619">
    <property type="entry name" value="GATAZNFINGER"/>
</dbReference>
<evidence type="ECO:0000313" key="11">
    <source>
        <dbReference type="EMBL" id="KIK03478.1"/>
    </source>
</evidence>
<feature type="region of interest" description="Disordered" evidence="9">
    <location>
        <begin position="1"/>
        <end position="95"/>
    </location>
</feature>
<feature type="compositionally biased region" description="Polar residues" evidence="9">
    <location>
        <begin position="946"/>
        <end position="959"/>
    </location>
</feature>
<dbReference type="HOGENOM" id="CLU_006725_0_0_1"/>
<reference evidence="12" key="2">
    <citation type="submission" date="2015-01" db="EMBL/GenBank/DDBJ databases">
        <title>Evolutionary Origins and Diversification of the Mycorrhizal Mutualists.</title>
        <authorList>
            <consortium name="DOE Joint Genome Institute"/>
            <consortium name="Mycorrhizal Genomics Consortium"/>
            <person name="Kohler A."/>
            <person name="Kuo A."/>
            <person name="Nagy L.G."/>
            <person name="Floudas D."/>
            <person name="Copeland A."/>
            <person name="Barry K.W."/>
            <person name="Cichocki N."/>
            <person name="Veneault-Fourrey C."/>
            <person name="LaButti K."/>
            <person name="Lindquist E.A."/>
            <person name="Lipzen A."/>
            <person name="Lundell T."/>
            <person name="Morin E."/>
            <person name="Murat C."/>
            <person name="Riley R."/>
            <person name="Ohm R."/>
            <person name="Sun H."/>
            <person name="Tunlid A."/>
            <person name="Henrissat B."/>
            <person name="Grigoriev I.V."/>
            <person name="Hibbett D.S."/>
            <person name="Martin F."/>
        </authorList>
    </citation>
    <scope>NUCLEOTIDE SEQUENCE [LARGE SCALE GENOMIC DNA]</scope>
    <source>
        <strain evidence="12">LaAM-08-1</strain>
    </source>
</reference>
<feature type="compositionally biased region" description="Low complexity" evidence="9">
    <location>
        <begin position="497"/>
        <end position="521"/>
    </location>
</feature>
<feature type="compositionally biased region" description="Polar residues" evidence="9">
    <location>
        <begin position="239"/>
        <end position="252"/>
    </location>
</feature>
<evidence type="ECO:0000259" key="10">
    <source>
        <dbReference type="PROSITE" id="PS50114"/>
    </source>
</evidence>
<feature type="compositionally biased region" description="Polar residues" evidence="9">
    <location>
        <begin position="333"/>
        <end position="350"/>
    </location>
</feature>
<dbReference type="GO" id="GO:0045944">
    <property type="term" value="P:positive regulation of transcription by RNA polymerase II"/>
    <property type="evidence" value="ECO:0007669"/>
    <property type="project" value="TreeGrafter"/>
</dbReference>
<dbReference type="SUPFAM" id="SSF57716">
    <property type="entry name" value="Glucocorticoid receptor-like (DNA-binding domain)"/>
    <property type="match status" value="1"/>
</dbReference>
<evidence type="ECO:0000256" key="6">
    <source>
        <dbReference type="ARBA" id="ARBA00023163"/>
    </source>
</evidence>
<feature type="domain" description="GATA-type" evidence="10">
    <location>
        <begin position="976"/>
        <end position="1029"/>
    </location>
</feature>
<keyword evidence="12" id="KW-1185">Reference proteome</keyword>
<dbReference type="GO" id="GO:0008270">
    <property type="term" value="F:zinc ion binding"/>
    <property type="evidence" value="ECO:0007669"/>
    <property type="project" value="UniProtKB-KW"/>
</dbReference>
<keyword evidence="7" id="KW-0539">Nucleus</keyword>
<dbReference type="EMBL" id="KN838579">
    <property type="protein sequence ID" value="KIK03478.1"/>
    <property type="molecule type" value="Genomic_DNA"/>
</dbReference>
<evidence type="ECO:0000256" key="9">
    <source>
        <dbReference type="SAM" id="MobiDB-lite"/>
    </source>
</evidence>
<feature type="region of interest" description="Disordered" evidence="9">
    <location>
        <begin position="497"/>
        <end position="556"/>
    </location>
</feature>
<feature type="compositionally biased region" description="Polar residues" evidence="9">
    <location>
        <begin position="1051"/>
        <end position="1064"/>
    </location>
</feature>
<feature type="region of interest" description="Disordered" evidence="9">
    <location>
        <begin position="883"/>
        <end position="982"/>
    </location>
</feature>
<feature type="region of interest" description="Disordered" evidence="9">
    <location>
        <begin position="410"/>
        <end position="468"/>
    </location>
</feature>
<evidence type="ECO:0000256" key="1">
    <source>
        <dbReference type="ARBA" id="ARBA00004123"/>
    </source>
</evidence>
<evidence type="ECO:0000313" key="12">
    <source>
        <dbReference type="Proteomes" id="UP000054477"/>
    </source>
</evidence>
<feature type="compositionally biased region" description="Polar residues" evidence="9">
    <location>
        <begin position="883"/>
        <end position="902"/>
    </location>
</feature>
<dbReference type="PANTHER" id="PTHR10071:SF281">
    <property type="entry name" value="BOX A-BINDING FACTOR-RELATED"/>
    <property type="match status" value="1"/>
</dbReference>
<feature type="compositionally biased region" description="Gly residues" evidence="9">
    <location>
        <begin position="1066"/>
        <end position="1081"/>
    </location>
</feature>
<evidence type="ECO:0000256" key="7">
    <source>
        <dbReference type="ARBA" id="ARBA00023242"/>
    </source>
</evidence>
<dbReference type="CDD" id="cd00202">
    <property type="entry name" value="ZnF_GATA"/>
    <property type="match status" value="1"/>
</dbReference>
<dbReference type="FunFam" id="3.30.50.10:FF:000007">
    <property type="entry name" value="Nitrogen regulatory AreA, N-terminal"/>
    <property type="match status" value="1"/>
</dbReference>
<dbReference type="InterPro" id="IPR000679">
    <property type="entry name" value="Znf_GATA"/>
</dbReference>
<feature type="compositionally biased region" description="Basic and acidic residues" evidence="9">
    <location>
        <begin position="411"/>
        <end position="431"/>
    </location>
</feature>
<keyword evidence="5" id="KW-0805">Transcription regulation</keyword>
<dbReference type="GO" id="GO:0000978">
    <property type="term" value="F:RNA polymerase II cis-regulatory region sequence-specific DNA binding"/>
    <property type="evidence" value="ECO:0007669"/>
    <property type="project" value="TreeGrafter"/>
</dbReference>
<feature type="compositionally biased region" description="Polar residues" evidence="9">
    <location>
        <begin position="1"/>
        <end position="33"/>
    </location>
</feature>
<dbReference type="GO" id="GO:0000122">
    <property type="term" value="P:negative regulation of transcription by RNA polymerase II"/>
    <property type="evidence" value="ECO:0007669"/>
    <property type="project" value="TreeGrafter"/>
</dbReference>
<name>A0A0C9Y643_9AGAR</name>
<feature type="compositionally biased region" description="Polar residues" evidence="9">
    <location>
        <begin position="543"/>
        <end position="552"/>
    </location>
</feature>
<dbReference type="AlphaFoldDB" id="A0A0C9Y643"/>
<dbReference type="Gene3D" id="3.30.50.10">
    <property type="entry name" value="Erythroid Transcription Factor GATA-1, subunit A"/>
    <property type="match status" value="1"/>
</dbReference>
<dbReference type="PANTHER" id="PTHR10071">
    <property type="entry name" value="TRANSCRIPTION FACTOR GATA FAMILY MEMBER"/>
    <property type="match status" value="1"/>
</dbReference>
<evidence type="ECO:0000256" key="2">
    <source>
        <dbReference type="ARBA" id="ARBA00022723"/>
    </source>
</evidence>
<feature type="region of interest" description="Disordered" evidence="9">
    <location>
        <begin position="762"/>
        <end position="805"/>
    </location>
</feature>